<feature type="domain" description="Fido" evidence="4">
    <location>
        <begin position="130"/>
        <end position="278"/>
    </location>
</feature>
<reference evidence="5 6" key="1">
    <citation type="submission" date="2015-12" db="EMBL/GenBank/DDBJ databases">
        <title>Genome sequence of Tistrella mobilis MCCC 1A02139.</title>
        <authorList>
            <person name="Lu L."/>
            <person name="Lai Q."/>
            <person name="Shao Z."/>
            <person name="Qian P."/>
        </authorList>
    </citation>
    <scope>NUCLEOTIDE SEQUENCE [LARGE SCALE GENOMIC DNA]</scope>
    <source>
        <strain evidence="5 6">MCCC 1A02139</strain>
    </source>
</reference>
<dbReference type="PIRSF" id="PIRSF038925">
    <property type="entry name" value="AMP-prot_trans"/>
    <property type="match status" value="1"/>
</dbReference>
<organism evidence="5 6">
    <name type="scientific">Tistrella mobilis</name>
    <dbReference type="NCBI Taxonomy" id="171437"/>
    <lineage>
        <taxon>Bacteria</taxon>
        <taxon>Pseudomonadati</taxon>
        <taxon>Pseudomonadota</taxon>
        <taxon>Alphaproteobacteria</taxon>
        <taxon>Geminicoccales</taxon>
        <taxon>Geminicoccaceae</taxon>
        <taxon>Tistrella</taxon>
    </lineage>
</organism>
<dbReference type="Pfam" id="PF02661">
    <property type="entry name" value="Fic"/>
    <property type="match status" value="1"/>
</dbReference>
<feature type="binding site" evidence="3">
    <location>
        <begin position="218"/>
        <end position="225"/>
    </location>
    <ligand>
        <name>ATP</name>
        <dbReference type="ChEBI" id="CHEBI:30616"/>
    </ligand>
</feature>
<accession>A0A162JIZ1</accession>
<dbReference type="InterPro" id="IPR026287">
    <property type="entry name" value="SoFic-like"/>
</dbReference>
<dbReference type="InterPro" id="IPR036597">
    <property type="entry name" value="Fido-like_dom_sf"/>
</dbReference>
<feature type="binding site" evidence="1">
    <location>
        <position position="214"/>
    </location>
    <ligand>
        <name>ATP</name>
        <dbReference type="ChEBI" id="CHEBI:30616"/>
    </ligand>
</feature>
<feature type="binding site" evidence="1">
    <location>
        <begin position="219"/>
        <end position="225"/>
    </location>
    <ligand>
        <name>ATP</name>
        <dbReference type="ChEBI" id="CHEBI:30616"/>
    </ligand>
</feature>
<keyword evidence="1" id="KW-0067">ATP-binding</keyword>
<dbReference type="GeneID" id="97244078"/>
<evidence type="ECO:0000256" key="3">
    <source>
        <dbReference type="PIRSR" id="PIRSR640198-2"/>
    </source>
</evidence>
<dbReference type="PANTHER" id="PTHR13504">
    <property type="entry name" value="FIDO DOMAIN-CONTAINING PROTEIN DDB_G0283145"/>
    <property type="match status" value="1"/>
</dbReference>
<evidence type="ECO:0000256" key="2">
    <source>
        <dbReference type="PIRSR" id="PIRSR640198-1"/>
    </source>
</evidence>
<evidence type="ECO:0000259" key="4">
    <source>
        <dbReference type="PROSITE" id="PS51459"/>
    </source>
</evidence>
<dbReference type="OrthoDB" id="9813719at2"/>
<proteinExistence type="predicted"/>
<feature type="active site" evidence="2">
    <location>
        <position position="214"/>
    </location>
</feature>
<dbReference type="PANTHER" id="PTHR13504:SF38">
    <property type="entry name" value="FIDO DOMAIN-CONTAINING PROTEIN"/>
    <property type="match status" value="1"/>
</dbReference>
<dbReference type="InterPro" id="IPR040198">
    <property type="entry name" value="Fido_containing"/>
</dbReference>
<dbReference type="Pfam" id="PF13784">
    <property type="entry name" value="Fic_N"/>
    <property type="match status" value="1"/>
</dbReference>
<keyword evidence="1" id="KW-0547">Nucleotide-binding</keyword>
<feature type="binding site" evidence="1">
    <location>
        <position position="256"/>
    </location>
    <ligand>
        <name>ATP</name>
        <dbReference type="ChEBI" id="CHEBI:30616"/>
    </ligand>
</feature>
<dbReference type="EMBL" id="LPZR01000229">
    <property type="protein sequence ID" value="KYO49290.1"/>
    <property type="molecule type" value="Genomic_DNA"/>
</dbReference>
<dbReference type="RefSeq" id="WP_062770468.1">
    <property type="nucleotide sequence ID" value="NZ_CP121045.1"/>
</dbReference>
<gene>
    <name evidence="5" type="ORF">AUP44_17965</name>
</gene>
<sequence>MNDARSPAGFDPSDAVQYHYDRFPPRMLDHARLIKPMSEAAAALARYDQMLKGMHSSDILLAPLRSREAVISSRMEGTVSTLDEVLRLEAEQEDDGDVEHTNARSETIEVFLYGRAMKMAQDSMKDGAPLSKWLIRSAHKVLLGFGRGSHLSPGEFKTEQNYLADRGSRKILFIPISPQRLDEGLDRFFDFLKDDDCEIHIRTAIAHLEFEALHPFKDGNGRIGRMLIPLMLWKSGKISEPYFYISEFFEQNKDEYIDRMRYVSASGKWEEWVVFFLTAIESQARQNLEKAEQIRTLYEEMKGHFRETLSSKWAITALDFIFTRPVFRNNTFTSRSGIPAPTAHKFTKNLLDAGLLNTLEPAAGRRPALYAFEPLISLVRG</sequence>
<evidence type="ECO:0000256" key="1">
    <source>
        <dbReference type="PIRSR" id="PIRSR038925-1"/>
    </source>
</evidence>
<dbReference type="InterPro" id="IPR025758">
    <property type="entry name" value="Fic/DOC_N"/>
</dbReference>
<dbReference type="AlphaFoldDB" id="A0A162JIZ1"/>
<dbReference type="Proteomes" id="UP000075787">
    <property type="component" value="Unassembled WGS sequence"/>
</dbReference>
<protein>
    <submittedName>
        <fullName evidence="5">Cell filamentation protein Fic</fullName>
    </submittedName>
</protein>
<dbReference type="Gene3D" id="1.10.3290.10">
    <property type="entry name" value="Fido-like domain"/>
    <property type="match status" value="1"/>
</dbReference>
<comment type="caution">
    <text evidence="5">The sequence shown here is derived from an EMBL/GenBank/DDBJ whole genome shotgun (WGS) entry which is preliminary data.</text>
</comment>
<evidence type="ECO:0000313" key="5">
    <source>
        <dbReference type="EMBL" id="KYO49290.1"/>
    </source>
</evidence>
<dbReference type="InterPro" id="IPR003812">
    <property type="entry name" value="Fido"/>
</dbReference>
<dbReference type="PROSITE" id="PS51459">
    <property type="entry name" value="FIDO"/>
    <property type="match status" value="1"/>
</dbReference>
<dbReference type="GO" id="GO:0005524">
    <property type="term" value="F:ATP binding"/>
    <property type="evidence" value="ECO:0007669"/>
    <property type="project" value="UniProtKB-KW"/>
</dbReference>
<evidence type="ECO:0000313" key="6">
    <source>
        <dbReference type="Proteomes" id="UP000075787"/>
    </source>
</evidence>
<feature type="binding site" evidence="1">
    <location>
        <position position="76"/>
    </location>
    <ligand>
        <name>ATP</name>
        <dbReference type="ChEBI" id="CHEBI:30616"/>
    </ligand>
</feature>
<name>A0A162JIZ1_9PROT</name>
<dbReference type="SUPFAM" id="SSF140931">
    <property type="entry name" value="Fic-like"/>
    <property type="match status" value="1"/>
</dbReference>